<reference evidence="4 5" key="1">
    <citation type="journal article" date="2012" name="Genome Biol.">
        <title>Genome and low-iron response of an oceanic diatom adapted to chronic iron limitation.</title>
        <authorList>
            <person name="Lommer M."/>
            <person name="Specht M."/>
            <person name="Roy A.S."/>
            <person name="Kraemer L."/>
            <person name="Andreson R."/>
            <person name="Gutowska M.A."/>
            <person name="Wolf J."/>
            <person name="Bergner S.V."/>
            <person name="Schilhabel M.B."/>
            <person name="Klostermeier U.C."/>
            <person name="Beiko R.G."/>
            <person name="Rosenstiel P."/>
            <person name="Hippler M."/>
            <person name="Laroche J."/>
        </authorList>
    </citation>
    <scope>NUCLEOTIDE SEQUENCE [LARGE SCALE GENOMIC DNA]</scope>
    <source>
        <strain evidence="4 5">CCMP1005</strain>
    </source>
</reference>
<dbReference type="OrthoDB" id="46207at2759"/>
<dbReference type="OMA" id="IMANVPQ"/>
<dbReference type="GO" id="GO:0045893">
    <property type="term" value="P:positive regulation of DNA-templated transcription"/>
    <property type="evidence" value="ECO:0007669"/>
    <property type="project" value="TreeGrafter"/>
</dbReference>
<dbReference type="PANTHER" id="PTHR15000">
    <property type="entry name" value="ERYTHROID DIFFERENTIATION-RELATED FACTOR 1"/>
    <property type="match status" value="1"/>
</dbReference>
<evidence type="ECO:0008006" key="6">
    <source>
        <dbReference type="Google" id="ProtNLM"/>
    </source>
</evidence>
<accession>K0SKJ5</accession>
<feature type="region of interest" description="Disordered" evidence="1">
    <location>
        <begin position="100"/>
        <end position="143"/>
    </location>
</feature>
<feature type="compositionally biased region" description="Polar residues" evidence="1">
    <location>
        <begin position="34"/>
        <end position="45"/>
    </location>
</feature>
<evidence type="ECO:0000259" key="3">
    <source>
        <dbReference type="Pfam" id="PF23788"/>
    </source>
</evidence>
<feature type="compositionally biased region" description="Acidic residues" evidence="1">
    <location>
        <begin position="338"/>
        <end position="347"/>
    </location>
</feature>
<protein>
    <recommendedName>
        <fullName evidence="6">Erythroid differentiation-related factor 1</fullName>
    </recommendedName>
</protein>
<dbReference type="Pfam" id="PF23788">
    <property type="entry name" value="EDRF1_N"/>
    <property type="match status" value="1"/>
</dbReference>
<feature type="compositionally biased region" description="Basic and acidic residues" evidence="1">
    <location>
        <begin position="134"/>
        <end position="143"/>
    </location>
</feature>
<dbReference type="PANTHER" id="PTHR15000:SF1">
    <property type="entry name" value="ERYTHROID DIFFERENTIATION-RELATED FACTOR 1"/>
    <property type="match status" value="1"/>
</dbReference>
<dbReference type="eggNOG" id="ENOG502QTNC">
    <property type="taxonomic scope" value="Eukaryota"/>
</dbReference>
<name>K0SKJ5_THAOC</name>
<evidence type="ECO:0000313" key="4">
    <source>
        <dbReference type="EMBL" id="EJK65489.1"/>
    </source>
</evidence>
<dbReference type="Pfam" id="PF23723">
    <property type="entry name" value="TPR_EDRF1"/>
    <property type="match status" value="1"/>
</dbReference>
<keyword evidence="5" id="KW-1185">Reference proteome</keyword>
<evidence type="ECO:0000259" key="2">
    <source>
        <dbReference type="Pfam" id="PF23723"/>
    </source>
</evidence>
<dbReference type="InterPro" id="IPR056582">
    <property type="entry name" value="EDRF1_N"/>
</dbReference>
<feature type="domain" description="EDRF1 N-terminal" evidence="3">
    <location>
        <begin position="404"/>
        <end position="594"/>
    </location>
</feature>
<evidence type="ECO:0000256" key="1">
    <source>
        <dbReference type="SAM" id="MobiDB-lite"/>
    </source>
</evidence>
<feature type="region of interest" description="Disordered" evidence="1">
    <location>
        <begin position="878"/>
        <end position="909"/>
    </location>
</feature>
<dbReference type="Proteomes" id="UP000266841">
    <property type="component" value="Unassembled WGS sequence"/>
</dbReference>
<dbReference type="EMBL" id="AGNL01015753">
    <property type="protein sequence ID" value="EJK65489.1"/>
    <property type="molecule type" value="Genomic_DNA"/>
</dbReference>
<evidence type="ECO:0000313" key="5">
    <source>
        <dbReference type="Proteomes" id="UP000266841"/>
    </source>
</evidence>
<comment type="caution">
    <text evidence="4">The sequence shown here is derived from an EMBL/GenBank/DDBJ whole genome shotgun (WGS) entry which is preliminary data.</text>
</comment>
<proteinExistence type="predicted"/>
<organism evidence="4 5">
    <name type="scientific">Thalassiosira oceanica</name>
    <name type="common">Marine diatom</name>
    <dbReference type="NCBI Taxonomy" id="159749"/>
    <lineage>
        <taxon>Eukaryota</taxon>
        <taxon>Sar</taxon>
        <taxon>Stramenopiles</taxon>
        <taxon>Ochrophyta</taxon>
        <taxon>Bacillariophyta</taxon>
        <taxon>Coscinodiscophyceae</taxon>
        <taxon>Thalassiosirophycidae</taxon>
        <taxon>Thalassiosirales</taxon>
        <taxon>Thalassiosiraceae</taxon>
        <taxon>Thalassiosira</taxon>
    </lineage>
</organism>
<feature type="region of interest" description="Disordered" evidence="1">
    <location>
        <begin position="28"/>
        <end position="58"/>
    </location>
</feature>
<sequence>MTNNLQLAHPRGGASANVVATATLNCDDGAPDESGNNSFGNLTRVDSTRSREEPSGVDFVGPAKAVKELFSLSGGFNSDENVSVALHNLGNGTILLESADDIGEEGEQGYSSPRKRNLRRPRPEWSSDGEDDGGIERLTDEKGSENLLKSLSLMLGEEKRQEAQRLSIRPPSDGVISTLSKSDERTAEALIIPPSNALTVSDQIQRQSGQSSADDDCDDALLKLNPPQHYMRHVVSPPPEPRQYLDWRFKDMNLVVASDALICNRDPNDDVEARGSVQGNATSIVVRVEDAIDLKAQLETFKQHESRKRDPVALLPSSYADALTASPAPKKVENVSDSSDEEAASDENDLRLKMMCIPASNISPMWSDMGFSMISTNEPASADNGAFGPSPAAGATGAPPRAPVCTVLDTYLDNIMANVPQLALILQEHGYVQNIELLRTEDIPSLMMHPSTLGMADDSGGSKPIFSPEIVETNAAMLLRFLKTNCTSDSSTYLLHRNKGETSIQLFDISSISQTRQRKWVWWLALCSYRFACRLEQLQANTLAPDDNVTRRDYRKRQRSLLYNTLNLLEELSDMDGGRHETISAAVCEHLADSYLWRTADEDMTHQPQASNATGIQTYASSKQPYRNVNVDCLNKAQDHLNNALAFLMPLLSKAKEDNSPLEIEALTAQLYGIHHKIINVCLRLADHHLGSYSSSNLIGTLRTAAKTLADAASLLGTMSAFNAGGDNDDQLYGMSIIQQHAWLWEYCGHFGRSFAADELWRDRGHTSGYDLCSLFREVEAACSSKIMRKYLDGERSDLNSASNGQVSLTSLCGVVILPNDFEEIESSVLSKEGCQEAIRVSKSILGHQTEIKRDARLVLVAACLCYCNSIASHDKLAQQTNSEPDGDVKSVSSPTKRDKKATGREQEVNPLLRQRLGDACNEIGKALLNESRAVLTSDGKEAGGDANMSHVSAVLLNSATFWFNQGLEQFQLAEDLRNLALLRCNLCMCCKIRANTNVILPGGSSQRPFSIAEQFLNEAIGHLESAHESLGQRDTDAACWDMVSEELASTLLVLGVRRRQNSVLGKTSNPILLQAISLTPGDERRIVEPMERSCGIYESLRTVRANHQAAAAHYQLALLFSKIWTIQRDEAKTKEKLSAAFSHFSSAYQYFFSHIRGNETTFVVLSLDLANLYSTVSGEECLAKALGCCLDTKEAFNDVDPSSLDQMIVLADNIESRVSKLLLSLVKLEKEAKSGQVDKYKGMYRHALGYKMHSAKSGDEADDNRKRFDRLYELLGLLGSLTK</sequence>
<feature type="domain" description="EDRF1 TPR repeats region" evidence="2">
    <location>
        <begin position="914"/>
        <end position="1154"/>
    </location>
</feature>
<dbReference type="InterPro" id="IPR056583">
    <property type="entry name" value="EDRF1_TPR"/>
</dbReference>
<feature type="region of interest" description="Disordered" evidence="1">
    <location>
        <begin position="325"/>
        <end position="349"/>
    </location>
</feature>
<gene>
    <name evidence="4" type="ORF">THAOC_13646</name>
</gene>